<feature type="compositionally biased region" description="Gly residues" evidence="1">
    <location>
        <begin position="380"/>
        <end position="398"/>
    </location>
</feature>
<keyword evidence="3" id="KW-1185">Reference proteome</keyword>
<comment type="caution">
    <text evidence="2">The sequence shown here is derived from an EMBL/GenBank/DDBJ whole genome shotgun (WGS) entry which is preliminary data.</text>
</comment>
<gene>
    <name evidence="2" type="ORF">KIPB_005500</name>
</gene>
<dbReference type="Proteomes" id="UP000265618">
    <property type="component" value="Unassembled WGS sequence"/>
</dbReference>
<dbReference type="OrthoDB" id="2014201at2759"/>
<sequence length="433" mass="47730">ETIRHHGNKSDTVCLIDSNVSENGIKVLSSAFTHVVRVSLHEHECNMPRWERFKELYAWLPACFTKLACLRLHPYNKVLFFDADMICLGVVDHAFALNAPAGVMMTRKNAGLPHGSPVPERDLRMSLKGSYGMSGACWLLEPSEEDHKAMLASVDGYGSDKYGDRVLCAGPDEQLVSLHYMNKRAPDAPFTPWTNIGRVFNCVSWQKGDVECGKLRLLDMPRSGPGAQVPQPMPASPSRYSIGEDGTATLLPRTEGETGMDAEEESRERAVRVLHYVTEKPWNADPAAPSREKKQLWPDYKIWYESLERIKAVLGDDASLATPAVVDGAAGVPILPTSWAEDQFVTQADADKAFGKTPNKKTFSNRPRDSFRGRSNNRGRGSGRTPYGGGGTMRGGFRGGDRGSSRGWAAGRERNGEGNQFMPRSPVAKKKFS</sequence>
<proteinExistence type="predicted"/>
<dbReference type="InterPro" id="IPR029044">
    <property type="entry name" value="Nucleotide-diphossugar_trans"/>
</dbReference>
<evidence type="ECO:0000256" key="1">
    <source>
        <dbReference type="SAM" id="MobiDB-lite"/>
    </source>
</evidence>
<protein>
    <submittedName>
        <fullName evidence="2">Uncharacterized protein</fullName>
    </submittedName>
</protein>
<reference evidence="2 3" key="1">
    <citation type="journal article" date="2018" name="PLoS ONE">
        <title>The draft genome of Kipferlia bialata reveals reductive genome evolution in fornicate parasites.</title>
        <authorList>
            <person name="Tanifuji G."/>
            <person name="Takabayashi S."/>
            <person name="Kume K."/>
            <person name="Takagi M."/>
            <person name="Nakayama T."/>
            <person name="Kamikawa R."/>
            <person name="Inagaki Y."/>
            <person name="Hashimoto T."/>
        </authorList>
    </citation>
    <scope>NUCLEOTIDE SEQUENCE [LARGE SCALE GENOMIC DNA]</scope>
    <source>
        <strain evidence="2">NY0173</strain>
    </source>
</reference>
<dbReference type="Gene3D" id="3.90.550.10">
    <property type="entry name" value="Spore Coat Polysaccharide Biosynthesis Protein SpsA, Chain A"/>
    <property type="match status" value="1"/>
</dbReference>
<dbReference type="InterPro" id="IPR050587">
    <property type="entry name" value="GNT1/Glycosyltrans_8"/>
</dbReference>
<dbReference type="PANTHER" id="PTHR11183">
    <property type="entry name" value="GLYCOGENIN SUBFAMILY MEMBER"/>
    <property type="match status" value="1"/>
</dbReference>
<evidence type="ECO:0000313" key="3">
    <source>
        <dbReference type="Proteomes" id="UP000265618"/>
    </source>
</evidence>
<feature type="region of interest" description="Disordered" evidence="1">
    <location>
        <begin position="350"/>
        <end position="433"/>
    </location>
</feature>
<feature type="region of interest" description="Disordered" evidence="1">
    <location>
        <begin position="223"/>
        <end position="266"/>
    </location>
</feature>
<dbReference type="AlphaFoldDB" id="A0A9K3CVG8"/>
<feature type="non-terminal residue" evidence="2">
    <location>
        <position position="1"/>
    </location>
</feature>
<evidence type="ECO:0000313" key="2">
    <source>
        <dbReference type="EMBL" id="GIQ84069.1"/>
    </source>
</evidence>
<accession>A0A9K3CVG8</accession>
<name>A0A9K3CVG8_9EUKA</name>
<organism evidence="2 3">
    <name type="scientific">Kipferlia bialata</name>
    <dbReference type="NCBI Taxonomy" id="797122"/>
    <lineage>
        <taxon>Eukaryota</taxon>
        <taxon>Metamonada</taxon>
        <taxon>Carpediemonas-like organisms</taxon>
        <taxon>Kipferlia</taxon>
    </lineage>
</organism>
<dbReference type="EMBL" id="BDIP01001294">
    <property type="protein sequence ID" value="GIQ84069.1"/>
    <property type="molecule type" value="Genomic_DNA"/>
</dbReference>
<dbReference type="SUPFAM" id="SSF53448">
    <property type="entry name" value="Nucleotide-diphospho-sugar transferases"/>
    <property type="match status" value="1"/>
</dbReference>